<dbReference type="AlphaFoldDB" id="A0A0C3LP74"/>
<organism evidence="2 3">
    <name type="scientific">Tulasnella calospora MUT 4182</name>
    <dbReference type="NCBI Taxonomy" id="1051891"/>
    <lineage>
        <taxon>Eukaryota</taxon>
        <taxon>Fungi</taxon>
        <taxon>Dikarya</taxon>
        <taxon>Basidiomycota</taxon>
        <taxon>Agaricomycotina</taxon>
        <taxon>Agaricomycetes</taxon>
        <taxon>Cantharellales</taxon>
        <taxon>Tulasnellaceae</taxon>
        <taxon>Tulasnella</taxon>
    </lineage>
</organism>
<protein>
    <recommendedName>
        <fullName evidence="4">F-box domain-containing protein</fullName>
    </recommendedName>
</protein>
<proteinExistence type="predicted"/>
<name>A0A0C3LP74_9AGAM</name>
<accession>A0A0C3LP74</accession>
<feature type="compositionally biased region" description="Polar residues" evidence="1">
    <location>
        <begin position="445"/>
        <end position="461"/>
    </location>
</feature>
<evidence type="ECO:0000313" key="2">
    <source>
        <dbReference type="EMBL" id="KIO23227.1"/>
    </source>
</evidence>
<keyword evidence="3" id="KW-1185">Reference proteome</keyword>
<feature type="region of interest" description="Disordered" evidence="1">
    <location>
        <begin position="407"/>
        <end position="476"/>
    </location>
</feature>
<dbReference type="Proteomes" id="UP000054248">
    <property type="component" value="Unassembled WGS sequence"/>
</dbReference>
<dbReference type="CDD" id="cd09917">
    <property type="entry name" value="F-box_SF"/>
    <property type="match status" value="1"/>
</dbReference>
<evidence type="ECO:0000256" key="1">
    <source>
        <dbReference type="SAM" id="MobiDB-lite"/>
    </source>
</evidence>
<dbReference type="SUPFAM" id="SSF81383">
    <property type="entry name" value="F-box domain"/>
    <property type="match status" value="1"/>
</dbReference>
<dbReference type="OrthoDB" id="3157235at2759"/>
<reference evidence="2 3" key="1">
    <citation type="submission" date="2014-04" db="EMBL/GenBank/DDBJ databases">
        <authorList>
            <consortium name="DOE Joint Genome Institute"/>
            <person name="Kuo A."/>
            <person name="Girlanda M."/>
            <person name="Perotto S."/>
            <person name="Kohler A."/>
            <person name="Nagy L.G."/>
            <person name="Floudas D."/>
            <person name="Copeland A."/>
            <person name="Barry K.W."/>
            <person name="Cichocki N."/>
            <person name="Veneault-Fourrey C."/>
            <person name="LaButti K."/>
            <person name="Lindquist E.A."/>
            <person name="Lipzen A."/>
            <person name="Lundell T."/>
            <person name="Morin E."/>
            <person name="Murat C."/>
            <person name="Sun H."/>
            <person name="Tunlid A."/>
            <person name="Henrissat B."/>
            <person name="Grigoriev I.V."/>
            <person name="Hibbett D.S."/>
            <person name="Martin F."/>
            <person name="Nordberg H.P."/>
            <person name="Cantor M.N."/>
            <person name="Hua S.X."/>
        </authorList>
    </citation>
    <scope>NUCLEOTIDE SEQUENCE [LARGE SCALE GENOMIC DNA]</scope>
    <source>
        <strain evidence="2 3">MUT 4182</strain>
    </source>
</reference>
<dbReference type="InterPro" id="IPR036047">
    <property type="entry name" value="F-box-like_dom_sf"/>
</dbReference>
<evidence type="ECO:0008006" key="4">
    <source>
        <dbReference type="Google" id="ProtNLM"/>
    </source>
</evidence>
<dbReference type="EMBL" id="KN823090">
    <property type="protein sequence ID" value="KIO23227.1"/>
    <property type="molecule type" value="Genomic_DNA"/>
</dbReference>
<evidence type="ECO:0000313" key="3">
    <source>
        <dbReference type="Proteomes" id="UP000054248"/>
    </source>
</evidence>
<dbReference type="HOGENOM" id="CLU_429717_0_0_1"/>
<reference evidence="3" key="2">
    <citation type="submission" date="2015-01" db="EMBL/GenBank/DDBJ databases">
        <title>Evolutionary Origins and Diversification of the Mycorrhizal Mutualists.</title>
        <authorList>
            <consortium name="DOE Joint Genome Institute"/>
            <consortium name="Mycorrhizal Genomics Consortium"/>
            <person name="Kohler A."/>
            <person name="Kuo A."/>
            <person name="Nagy L.G."/>
            <person name="Floudas D."/>
            <person name="Copeland A."/>
            <person name="Barry K.W."/>
            <person name="Cichocki N."/>
            <person name="Veneault-Fourrey C."/>
            <person name="LaButti K."/>
            <person name="Lindquist E.A."/>
            <person name="Lipzen A."/>
            <person name="Lundell T."/>
            <person name="Morin E."/>
            <person name="Murat C."/>
            <person name="Riley R."/>
            <person name="Ohm R."/>
            <person name="Sun H."/>
            <person name="Tunlid A."/>
            <person name="Henrissat B."/>
            <person name="Grigoriev I.V."/>
            <person name="Hibbett D.S."/>
            <person name="Martin F."/>
        </authorList>
    </citation>
    <scope>NUCLEOTIDE SEQUENCE [LARGE SCALE GENOMIC DNA]</scope>
    <source>
        <strain evidence="3">MUT 4182</strain>
    </source>
</reference>
<sequence length="637" mass="68601">MADGPLSLATIGVDILLEIVQHQLTPHDLLSLRATCRALYGFTNHKAPWIVLLKRLAQQRPLPISQFRKLSALSLPELMEVAIKTSTLLQNWTSPLPEARPAFKMITFNPSEVIVSILLIPHTPYVLTLSVGGGMRATSLITCVDTVKGKKVASYRSQGLVSSWRAETVSEGAIIIALLIGPEDRATISPEIPAHYNVLRLTLPNPETFTAASFKGISSHLITSPITGMFLTTEVAGLISVIRATQTSGLLMTRFTDSTTAHVDSGVSVTLKPNLNTIANQADLILYSEDNEGASAYAYSFEDDLFPLFSHSPPNAAQRLIFVPPSTVQNYRFHSAELCEGCNNAYTILRTKWKDIDAAKIPVTKPGHSEISVLSMAFVLGADPSGRQDHRCISHMYLDPFKQVEQCEDAGSESSDAGSVASGTYAPSPGDSSPRSPHASEVDFPTSSALASQTPSPSLIAQSEFGGSEKGDFDSSPVIRRTFHSCLEEKREIWQGPSRNDLISVGLGASHAVWLAAGERPTDPAELKLASFEEPPFPLPLRPCPTHGSQRSSGVVAIMEDGTQVVGTPGQESSWMGPMPPKAIRTLKLPMSIHPHEISALALDDANGVIALATTRSELWLLDYAVAPTAIRGAEFA</sequence>
<gene>
    <name evidence="2" type="ORF">M407DRAFT_27298</name>
</gene>